<dbReference type="Pfam" id="PF00857">
    <property type="entry name" value="Isochorismatase"/>
    <property type="match status" value="1"/>
</dbReference>
<evidence type="ECO:0000313" key="3">
    <source>
        <dbReference type="EMBL" id="BAT59908.1"/>
    </source>
</evidence>
<dbReference type="Gene3D" id="3.40.50.850">
    <property type="entry name" value="Isochorismatase-like"/>
    <property type="match status" value="1"/>
</dbReference>
<dbReference type="InterPro" id="IPR000868">
    <property type="entry name" value="Isochorismatase-like_dom"/>
</dbReference>
<dbReference type="InterPro" id="IPR036380">
    <property type="entry name" value="Isochorismatase-like_sf"/>
</dbReference>
<dbReference type="KEGG" id="vgo:GJW-30_1_02443"/>
<dbReference type="Proteomes" id="UP000236884">
    <property type="component" value="Chromosome"/>
</dbReference>
<evidence type="ECO:0000256" key="1">
    <source>
        <dbReference type="ARBA" id="ARBA00022801"/>
    </source>
</evidence>
<accession>A0A0S3PVK2</accession>
<reference evidence="3 4" key="1">
    <citation type="submission" date="2015-08" db="EMBL/GenBank/DDBJ databases">
        <title>Investigation of the bacterial diversity of lava forest soil.</title>
        <authorList>
            <person name="Lee J.S."/>
        </authorList>
    </citation>
    <scope>NUCLEOTIDE SEQUENCE [LARGE SCALE GENOMIC DNA]</scope>
    <source>
        <strain evidence="3 4">GJW-30</strain>
    </source>
</reference>
<gene>
    <name evidence="3" type="primary">sttH</name>
    <name evidence="3" type="ORF">GJW-30_1_02443</name>
</gene>
<dbReference type="OrthoDB" id="9794942at2"/>
<dbReference type="SUPFAM" id="SSF52499">
    <property type="entry name" value="Isochorismatase-like hydrolases"/>
    <property type="match status" value="1"/>
</dbReference>
<dbReference type="PANTHER" id="PTHR43540">
    <property type="entry name" value="PEROXYUREIDOACRYLATE/UREIDOACRYLATE AMIDOHYDROLASE-RELATED"/>
    <property type="match status" value="1"/>
</dbReference>
<keyword evidence="1 3" id="KW-0378">Hydrolase</keyword>
<evidence type="ECO:0000313" key="4">
    <source>
        <dbReference type="Proteomes" id="UP000236884"/>
    </source>
</evidence>
<dbReference type="RefSeq" id="WP_096355679.1">
    <property type="nucleotide sequence ID" value="NZ_AP014946.1"/>
</dbReference>
<evidence type="ECO:0000259" key="2">
    <source>
        <dbReference type="Pfam" id="PF00857"/>
    </source>
</evidence>
<dbReference type="GO" id="GO:0016787">
    <property type="term" value="F:hydrolase activity"/>
    <property type="evidence" value="ECO:0007669"/>
    <property type="project" value="UniProtKB-KW"/>
</dbReference>
<sequence>MRPKTLLELAGAATPSKLENTAVIVIDAQREYVDGKLPLPGVKDALTEIAALLAAARAVGAPVFHIQHKGRAGGAFDPGGPGFEIAPQAAPQDGEVVIEKGLPNSFAGTTLKEALEKTGRKELTLAGFMTHMCVEATARAALDLGYKSTVVASTTVTRDLPDPVSGETITAADLKRASLTALNDRFAVVVPDLNAVK</sequence>
<keyword evidence="4" id="KW-1185">Reference proteome</keyword>
<dbReference type="EMBL" id="AP014946">
    <property type="protein sequence ID" value="BAT59908.1"/>
    <property type="molecule type" value="Genomic_DNA"/>
</dbReference>
<protein>
    <submittedName>
        <fullName evidence="3">Streptothricin hydrolase</fullName>
        <ecNumber evidence="3">3.5.2.19</ecNumber>
    </submittedName>
</protein>
<dbReference type="InterPro" id="IPR050272">
    <property type="entry name" value="Isochorismatase-like_hydrls"/>
</dbReference>
<name>A0A0S3PVK2_9BRAD</name>
<proteinExistence type="predicted"/>
<dbReference type="PANTHER" id="PTHR43540:SF15">
    <property type="entry name" value="BLR5631 PROTEIN"/>
    <property type="match status" value="1"/>
</dbReference>
<dbReference type="CDD" id="cd01014">
    <property type="entry name" value="nicotinamidase_related"/>
    <property type="match status" value="1"/>
</dbReference>
<feature type="domain" description="Isochorismatase-like" evidence="2">
    <location>
        <begin position="21"/>
        <end position="189"/>
    </location>
</feature>
<organism evidence="3 4">
    <name type="scientific">Variibacter gotjawalensis</name>
    <dbReference type="NCBI Taxonomy" id="1333996"/>
    <lineage>
        <taxon>Bacteria</taxon>
        <taxon>Pseudomonadati</taxon>
        <taxon>Pseudomonadota</taxon>
        <taxon>Alphaproteobacteria</taxon>
        <taxon>Hyphomicrobiales</taxon>
        <taxon>Nitrobacteraceae</taxon>
        <taxon>Variibacter</taxon>
    </lineage>
</organism>
<dbReference type="AlphaFoldDB" id="A0A0S3PVK2"/>
<dbReference type="EC" id="3.5.2.19" evidence="3"/>